<feature type="compositionally biased region" description="Basic residues" evidence="1">
    <location>
        <begin position="865"/>
        <end position="877"/>
    </location>
</feature>
<feature type="compositionally biased region" description="Low complexity" evidence="1">
    <location>
        <begin position="825"/>
        <end position="848"/>
    </location>
</feature>
<feature type="region of interest" description="Disordered" evidence="1">
    <location>
        <begin position="721"/>
        <end position="811"/>
    </location>
</feature>
<dbReference type="OrthoDB" id="6375767at2759"/>
<dbReference type="SMART" id="SM00262">
    <property type="entry name" value="GEL"/>
    <property type="match status" value="1"/>
</dbReference>
<feature type="region of interest" description="Disordered" evidence="1">
    <location>
        <begin position="35"/>
        <end position="660"/>
    </location>
</feature>
<feature type="compositionally biased region" description="Basic and acidic residues" evidence="1">
    <location>
        <begin position="40"/>
        <end position="52"/>
    </location>
</feature>
<feature type="compositionally biased region" description="Polar residues" evidence="1">
    <location>
        <begin position="360"/>
        <end position="389"/>
    </location>
</feature>
<protein>
    <submittedName>
        <fullName evidence="4">Uncharacterized protein</fullName>
    </submittedName>
</protein>
<evidence type="ECO:0000313" key="4">
    <source>
        <dbReference type="EMBL" id="KAF2183671.1"/>
    </source>
</evidence>
<feature type="compositionally biased region" description="Low complexity" evidence="1">
    <location>
        <begin position="1093"/>
        <end position="1105"/>
    </location>
</feature>
<feature type="compositionally biased region" description="Polar residues" evidence="1">
    <location>
        <begin position="130"/>
        <end position="142"/>
    </location>
</feature>
<evidence type="ECO:0000313" key="5">
    <source>
        <dbReference type="Proteomes" id="UP000800200"/>
    </source>
</evidence>
<dbReference type="SUPFAM" id="SSF55753">
    <property type="entry name" value="Actin depolymerizing proteins"/>
    <property type="match status" value="3"/>
</dbReference>
<dbReference type="Pfam" id="PF25480">
    <property type="entry name" value="DUF7904"/>
    <property type="match status" value="1"/>
</dbReference>
<evidence type="ECO:0000259" key="2">
    <source>
        <dbReference type="Pfam" id="PF13254"/>
    </source>
</evidence>
<dbReference type="GO" id="GO:0051014">
    <property type="term" value="P:actin filament severing"/>
    <property type="evidence" value="ECO:0007669"/>
    <property type="project" value="TreeGrafter"/>
</dbReference>
<organism evidence="4 5">
    <name type="scientific">Zopfia rhizophila CBS 207.26</name>
    <dbReference type="NCBI Taxonomy" id="1314779"/>
    <lineage>
        <taxon>Eukaryota</taxon>
        <taxon>Fungi</taxon>
        <taxon>Dikarya</taxon>
        <taxon>Ascomycota</taxon>
        <taxon>Pezizomycotina</taxon>
        <taxon>Dothideomycetes</taxon>
        <taxon>Dothideomycetes incertae sedis</taxon>
        <taxon>Zopfiaceae</taxon>
        <taxon>Zopfia</taxon>
    </lineage>
</organism>
<proteinExistence type="predicted"/>
<dbReference type="Proteomes" id="UP000800200">
    <property type="component" value="Unassembled WGS sequence"/>
</dbReference>
<evidence type="ECO:0000256" key="1">
    <source>
        <dbReference type="SAM" id="MobiDB-lite"/>
    </source>
</evidence>
<feature type="compositionally biased region" description="Polar residues" evidence="1">
    <location>
        <begin position="614"/>
        <end position="625"/>
    </location>
</feature>
<dbReference type="GO" id="GO:0005737">
    <property type="term" value="C:cytoplasm"/>
    <property type="evidence" value="ECO:0007669"/>
    <property type="project" value="TreeGrafter"/>
</dbReference>
<feature type="compositionally biased region" description="Polar residues" evidence="1">
    <location>
        <begin position="83"/>
        <end position="94"/>
    </location>
</feature>
<dbReference type="GO" id="GO:0005546">
    <property type="term" value="F:phosphatidylinositol-4,5-bisphosphate binding"/>
    <property type="evidence" value="ECO:0007669"/>
    <property type="project" value="TreeGrafter"/>
</dbReference>
<feature type="domain" description="DUF7904" evidence="3">
    <location>
        <begin position="1215"/>
        <end position="1314"/>
    </location>
</feature>
<feature type="compositionally biased region" description="Basic and acidic residues" evidence="1">
    <location>
        <begin position="425"/>
        <end position="437"/>
    </location>
</feature>
<dbReference type="InterPro" id="IPR007122">
    <property type="entry name" value="Villin/Gelsolin"/>
</dbReference>
<dbReference type="GO" id="GO:0008154">
    <property type="term" value="P:actin polymerization or depolymerization"/>
    <property type="evidence" value="ECO:0007669"/>
    <property type="project" value="TreeGrafter"/>
</dbReference>
<dbReference type="GO" id="GO:0051015">
    <property type="term" value="F:actin filament binding"/>
    <property type="evidence" value="ECO:0007669"/>
    <property type="project" value="InterPro"/>
</dbReference>
<dbReference type="EMBL" id="ML994641">
    <property type="protein sequence ID" value="KAF2183671.1"/>
    <property type="molecule type" value="Genomic_DNA"/>
</dbReference>
<feature type="compositionally biased region" description="Low complexity" evidence="1">
    <location>
        <begin position="1138"/>
        <end position="1150"/>
    </location>
</feature>
<feature type="compositionally biased region" description="Pro residues" evidence="1">
    <location>
        <begin position="567"/>
        <end position="577"/>
    </location>
</feature>
<feature type="compositionally biased region" description="Polar residues" evidence="1">
    <location>
        <begin position="58"/>
        <end position="74"/>
    </location>
</feature>
<dbReference type="PANTHER" id="PTHR11977">
    <property type="entry name" value="VILLIN"/>
    <property type="match status" value="1"/>
</dbReference>
<feature type="compositionally biased region" description="Low complexity" evidence="1">
    <location>
        <begin position="246"/>
        <end position="261"/>
    </location>
</feature>
<name>A0A6A6DVG6_9PEZI</name>
<feature type="compositionally biased region" description="Polar residues" evidence="1">
    <location>
        <begin position="523"/>
        <end position="534"/>
    </location>
</feature>
<dbReference type="Pfam" id="PF13254">
    <property type="entry name" value="DUF4045"/>
    <property type="match status" value="1"/>
</dbReference>
<sequence>MSEELDPSEFVQRIRQLGEQRDQQDAERVRRLEEEIIQGRSERLARRAERARSLSPDKPNTPQSQRSAVDTSHGIQEKAAMTPTPTMEPSSQQSAREDSLQRLTGSPGQLLEDEEPKKPAPSAAALGRSGTLSWQRRPQSGSVRRPLSVASTSTDKVATNSPRDTPEPASPAESTVSRDKIAQSLGAKDPSWFRQTPDRGVGSAAYRRNQEDNLSEADVVSGRRQLPGMSRDSTAEPEASSPPPESFRSSSPSRASSIRGSVAFSNRLSTNTSVSGGDAEPVGKIKSPLPMLESQKFAPPSEYGSSVDGGDQTGLGRQLAMSPTQGRISPDRTDRPASPTKGMGGFVQSAMLKRSDSVNKRWSTQTPPGVSRQNSNASNRGNSTLSGYGSISKLDSRPSTLSRENSMEPSSRPGSSSSNLTVTKDVADKEGRPKVEFVKPGLPHHSRSKSVASTFSEDNRPQEETSPPSPSKRWSPTKSSWLESALNKPESPKPKQPPPQQPAWMAEINRIKQQRSSVDLGKGNSQAETNTPARSPSPIKDVQLKPAALRKLESPKKEEPTELVQPSPKPKPVPSPKPLTVTKEDTKSPEESAPPTDSKEPVKDTPTQPPSKPLASTSRFSKDTLSSPATKSKPDTPPKKDFRANLRPRQGTTDSTKKDEAAEFQNVFAKLKKTETKNYVAPDTFKDNILRGKAGLAITGGPKPSVRRDEFKESLISQKAAMLAKAQETGSAAHKRVDSSSQPTTTPEAIAKRKHLGRSDSITKPPPAKEKEATPEAVSRQQSVRSSKPIIPEKQSQPSSPFAAKEPIRSSKIADRFNPALASLLARGPPAAASSSTSGGASSSETTAKPVEEKQRPVPELTHMTKGRARGPKRRGPAAKQGAAQQERSSQKSAPVTTIPLVKAQDVLPSNAEADQPPEEPALTRTPARESLKAKPITPAKSPDLSKKLEKPPSPELPRKPALQERERKNSSELETPREGAEPEPVEPSKSVSPPPKATTWRSSRPLPTPPSKIGTPSQTSTPLKEIASSNPEVQESSDTTPSGKLSFSMKSATALWDRQSDSSSPAPTRSKSPIKLPTKVDEQAAMENAGLVRPTEPVEVVEPKPQAPKPKPVGLGLGTFGGMIAARSRESSPPKPLSAKAFPASPPASGGRPQSEPFKTSPMPEKPDNLFADFFDEPPVTTGELPKEIDTQKILTETPIDLGPTSKIRTLRKQIQEISGDGKLSPVPMQEEHVLFQDSMYLCTHIFGDSKGAKNTEVYLWSGNGVAEATLEDVQLFGRNAAKQSQGKLVVLRQGKETPNFFEALGGIVITRRGSRPASKQYMLCGRRHLGHIAFDEVDFSLKSLCSGFPYIISTENGKVLLWKGRGCSAEELSGARLMSMDLSLTGELIEIDDGSEPPELFDIFPPTDTNASTLKAKGKQSAASAIPRSADHWRYKASSDKYRARLYKIEQQQGSLGWGQGLQTPGTPKSPLPPVTTKVVEVMPFCQRDLEPEHIFVLDAFFEMYIIVGPLARSQSAAFATALLFAQEYSILAVSWEDRPFLPVTTVVLEGVPRDMKAVFRFWDDALIPAAGLMQGKLGRGKSLRIVGLEKAIEATRR</sequence>
<feature type="compositionally biased region" description="Basic and acidic residues" evidence="1">
    <location>
        <begin position="550"/>
        <end position="560"/>
    </location>
</feature>
<dbReference type="PANTHER" id="PTHR11977:SF133">
    <property type="entry name" value="DUF4045 DOMAIN-CONTAINING PROTEIN"/>
    <property type="match status" value="1"/>
</dbReference>
<feature type="compositionally biased region" description="Low complexity" evidence="1">
    <location>
        <begin position="407"/>
        <end position="418"/>
    </location>
</feature>
<dbReference type="InterPro" id="IPR025118">
    <property type="entry name" value="DUF4045"/>
</dbReference>
<feature type="compositionally biased region" description="Polar residues" evidence="1">
    <location>
        <begin position="472"/>
        <end position="482"/>
    </location>
</feature>
<feature type="compositionally biased region" description="Polar residues" evidence="1">
    <location>
        <begin position="1015"/>
        <end position="1052"/>
    </location>
</feature>
<feature type="compositionally biased region" description="Polar residues" evidence="1">
    <location>
        <begin position="883"/>
        <end position="896"/>
    </location>
</feature>
<feature type="region of interest" description="Disordered" evidence="1">
    <location>
        <begin position="825"/>
        <end position="1168"/>
    </location>
</feature>
<feature type="compositionally biased region" description="Polar residues" evidence="1">
    <location>
        <begin position="1062"/>
        <end position="1072"/>
    </location>
</feature>
<feature type="compositionally biased region" description="Polar residues" evidence="1">
    <location>
        <begin position="149"/>
        <end position="163"/>
    </location>
</feature>
<gene>
    <name evidence="4" type="ORF">K469DRAFT_751396</name>
</gene>
<feature type="compositionally biased region" description="Basic and acidic residues" evidence="1">
    <location>
        <begin position="632"/>
        <end position="644"/>
    </location>
</feature>
<feature type="domain" description="DUF4045" evidence="2">
    <location>
        <begin position="6"/>
        <end position="722"/>
    </location>
</feature>
<dbReference type="GO" id="GO:0051016">
    <property type="term" value="P:barbed-end actin filament capping"/>
    <property type="evidence" value="ECO:0007669"/>
    <property type="project" value="TreeGrafter"/>
</dbReference>
<dbReference type="Gene3D" id="3.40.20.10">
    <property type="entry name" value="Severin"/>
    <property type="match status" value="3"/>
</dbReference>
<reference evidence="4" key="1">
    <citation type="journal article" date="2020" name="Stud. Mycol.">
        <title>101 Dothideomycetes genomes: a test case for predicting lifestyles and emergence of pathogens.</title>
        <authorList>
            <person name="Haridas S."/>
            <person name="Albert R."/>
            <person name="Binder M."/>
            <person name="Bloem J."/>
            <person name="Labutti K."/>
            <person name="Salamov A."/>
            <person name="Andreopoulos B."/>
            <person name="Baker S."/>
            <person name="Barry K."/>
            <person name="Bills G."/>
            <person name="Bluhm B."/>
            <person name="Cannon C."/>
            <person name="Castanera R."/>
            <person name="Culley D."/>
            <person name="Daum C."/>
            <person name="Ezra D."/>
            <person name="Gonzalez J."/>
            <person name="Henrissat B."/>
            <person name="Kuo A."/>
            <person name="Liang C."/>
            <person name="Lipzen A."/>
            <person name="Lutzoni F."/>
            <person name="Magnuson J."/>
            <person name="Mondo S."/>
            <person name="Nolan M."/>
            <person name="Ohm R."/>
            <person name="Pangilinan J."/>
            <person name="Park H.-J."/>
            <person name="Ramirez L."/>
            <person name="Alfaro M."/>
            <person name="Sun H."/>
            <person name="Tritt A."/>
            <person name="Yoshinaga Y."/>
            <person name="Zwiers L.-H."/>
            <person name="Turgeon B."/>
            <person name="Goodwin S."/>
            <person name="Spatafora J."/>
            <person name="Crous P."/>
            <person name="Grigoriev I."/>
        </authorList>
    </citation>
    <scope>NUCLEOTIDE SEQUENCE</scope>
    <source>
        <strain evidence="4">CBS 207.26</strain>
    </source>
</reference>
<dbReference type="InterPro" id="IPR029006">
    <property type="entry name" value="ADF-H/Gelsolin-like_dom_sf"/>
</dbReference>
<accession>A0A6A6DVG6</accession>
<dbReference type="InterPro" id="IPR057226">
    <property type="entry name" value="DUF7904"/>
</dbReference>
<evidence type="ECO:0000259" key="3">
    <source>
        <dbReference type="Pfam" id="PF25480"/>
    </source>
</evidence>
<dbReference type="GO" id="GO:0015629">
    <property type="term" value="C:actin cytoskeleton"/>
    <property type="evidence" value="ECO:0007669"/>
    <property type="project" value="TreeGrafter"/>
</dbReference>
<feature type="compositionally biased region" description="Polar residues" evidence="1">
    <location>
        <begin position="263"/>
        <end position="275"/>
    </location>
</feature>
<feature type="compositionally biased region" description="Basic and acidic residues" evidence="1">
    <location>
        <begin position="944"/>
        <end position="981"/>
    </location>
</feature>
<keyword evidence="5" id="KW-1185">Reference proteome</keyword>